<dbReference type="EMBL" id="BSTK01000006">
    <property type="protein sequence ID" value="GLY86673.1"/>
    <property type="molecule type" value="Genomic_DNA"/>
</dbReference>
<reference evidence="1" key="1">
    <citation type="submission" date="2023-03" db="EMBL/GenBank/DDBJ databases">
        <title>Actinoallomurus iriomotensis NBRC 103684.</title>
        <authorList>
            <person name="Ichikawa N."/>
            <person name="Sato H."/>
            <person name="Tonouchi N."/>
        </authorList>
    </citation>
    <scope>NUCLEOTIDE SEQUENCE</scope>
    <source>
        <strain evidence="1">NBRC 103684</strain>
    </source>
</reference>
<dbReference type="GO" id="GO:0005829">
    <property type="term" value="C:cytosol"/>
    <property type="evidence" value="ECO:0007669"/>
    <property type="project" value="TreeGrafter"/>
</dbReference>
<evidence type="ECO:0000313" key="1">
    <source>
        <dbReference type="EMBL" id="GLY86673.1"/>
    </source>
</evidence>
<dbReference type="GO" id="GO:0005524">
    <property type="term" value="F:ATP binding"/>
    <property type="evidence" value="ECO:0007669"/>
    <property type="project" value="TreeGrafter"/>
</dbReference>
<accession>A0A9W6S3T3</accession>
<dbReference type="RefSeq" id="WP_285575047.1">
    <property type="nucleotide sequence ID" value="NZ_BSTK01000006.1"/>
</dbReference>
<sequence>MNTTAPNLVVAGGTDIAHELRGTGRFPAVFNVFSASELRALSRSGRVRLPAAFVFAPRFAEDVSGAGVAVLANGLADIGFRVVVHDSFVERGDRFGANVRITGSRQPMPELLSLLGATGRSPLPLPAPASDGPPGPLSGPRAGGRVIATAAAKGGVGRTSLIVNLAVHAARSLRSAGRTGRTVLLDTSVRKADVGRYLNVRSPTILDLLHAPGPLSPDTVRDHLAHVPDLDLYALLGPPDLTGADPASVGSAPYLRIVALLRQAFDYVFIDTPVAEPHRTTLTDLILREADAVLVPVEPSRPTLETIHSWLERITMPPSSRGGGVAAEKLSLILNRARADVGCGPEEIMRIMDGWRFVGRIPHDREWTRAVNGGKLVASNGDPELDAVFGGILRAATEDPVFATAMGSPNGGGGRRRGIIGLPIR</sequence>
<organism evidence="1 2">
    <name type="scientific">Actinoallomurus iriomotensis</name>
    <dbReference type="NCBI Taxonomy" id="478107"/>
    <lineage>
        <taxon>Bacteria</taxon>
        <taxon>Bacillati</taxon>
        <taxon>Actinomycetota</taxon>
        <taxon>Actinomycetes</taxon>
        <taxon>Streptosporangiales</taxon>
        <taxon>Thermomonosporaceae</taxon>
        <taxon>Actinoallomurus</taxon>
    </lineage>
</organism>
<dbReference type="SUPFAM" id="SSF52540">
    <property type="entry name" value="P-loop containing nucleoside triphosphate hydrolases"/>
    <property type="match status" value="1"/>
</dbReference>
<dbReference type="GO" id="GO:0009898">
    <property type="term" value="C:cytoplasmic side of plasma membrane"/>
    <property type="evidence" value="ECO:0007669"/>
    <property type="project" value="TreeGrafter"/>
</dbReference>
<dbReference type="InterPro" id="IPR050625">
    <property type="entry name" value="ParA/MinD_ATPase"/>
</dbReference>
<dbReference type="Gene3D" id="3.40.50.300">
    <property type="entry name" value="P-loop containing nucleotide triphosphate hydrolases"/>
    <property type="match status" value="1"/>
</dbReference>
<dbReference type="AlphaFoldDB" id="A0A9W6S3T3"/>
<evidence type="ECO:0008006" key="3">
    <source>
        <dbReference type="Google" id="ProtNLM"/>
    </source>
</evidence>
<protein>
    <recommendedName>
        <fullName evidence="3">AAA domain-containing protein</fullName>
    </recommendedName>
</protein>
<name>A0A9W6S3T3_9ACTN</name>
<dbReference type="InterPro" id="IPR027417">
    <property type="entry name" value="P-loop_NTPase"/>
</dbReference>
<gene>
    <name evidence="1" type="ORF">Airi02_046020</name>
</gene>
<dbReference type="GO" id="GO:0051782">
    <property type="term" value="P:negative regulation of cell division"/>
    <property type="evidence" value="ECO:0007669"/>
    <property type="project" value="TreeGrafter"/>
</dbReference>
<dbReference type="PANTHER" id="PTHR43384">
    <property type="entry name" value="SEPTUM SITE-DETERMINING PROTEIN MIND HOMOLOG, CHLOROPLASTIC-RELATED"/>
    <property type="match status" value="1"/>
</dbReference>
<keyword evidence="2" id="KW-1185">Reference proteome</keyword>
<dbReference type="GO" id="GO:0016887">
    <property type="term" value="F:ATP hydrolysis activity"/>
    <property type="evidence" value="ECO:0007669"/>
    <property type="project" value="TreeGrafter"/>
</dbReference>
<evidence type="ECO:0000313" key="2">
    <source>
        <dbReference type="Proteomes" id="UP001165074"/>
    </source>
</evidence>
<dbReference type="Proteomes" id="UP001165074">
    <property type="component" value="Unassembled WGS sequence"/>
</dbReference>
<proteinExistence type="predicted"/>
<dbReference type="PANTHER" id="PTHR43384:SF13">
    <property type="entry name" value="SLR0110 PROTEIN"/>
    <property type="match status" value="1"/>
</dbReference>
<comment type="caution">
    <text evidence="1">The sequence shown here is derived from an EMBL/GenBank/DDBJ whole genome shotgun (WGS) entry which is preliminary data.</text>
</comment>